<evidence type="ECO:0000313" key="2">
    <source>
        <dbReference type="EMBL" id="KMO38582.1"/>
    </source>
</evidence>
<accession>A0A0J6SYC3</accession>
<proteinExistence type="predicted"/>
<dbReference type="EMBL" id="LABX01000045">
    <property type="protein sequence ID" value="KMO38582.1"/>
    <property type="molecule type" value="Genomic_DNA"/>
</dbReference>
<evidence type="ECO:0000313" key="3">
    <source>
        <dbReference type="Proteomes" id="UP000035929"/>
    </source>
</evidence>
<evidence type="ECO:0000256" key="1">
    <source>
        <dbReference type="SAM" id="MobiDB-lite"/>
    </source>
</evidence>
<protein>
    <submittedName>
        <fullName evidence="2">Uncharacterized protein</fullName>
    </submittedName>
</protein>
<sequence>MLAPLPALAGGLGNGPDCGGDAYSSATIGANPPGPLTAVPETLCADLEQGRAPDPRIEVIVPGFAPPGLPSPSPYGDRSVSAPYDGRPPAGPRLLRGRDPER</sequence>
<reference evidence="2 3" key="1">
    <citation type="submission" date="2015-03" db="EMBL/GenBank/DDBJ databases">
        <title>Genome sequencing of Methylobacterium aquaticum DSM16371 type strain.</title>
        <authorList>
            <person name="Chaudhry V."/>
            <person name="Patil P.B."/>
        </authorList>
    </citation>
    <scope>NUCLEOTIDE SEQUENCE [LARGE SCALE GENOMIC DNA]</scope>
    <source>
        <strain evidence="2 3">DSM 16371</strain>
    </source>
</reference>
<gene>
    <name evidence="2" type="ORF">VP06_06190</name>
</gene>
<dbReference type="Proteomes" id="UP000035929">
    <property type="component" value="Unassembled WGS sequence"/>
</dbReference>
<feature type="region of interest" description="Disordered" evidence="1">
    <location>
        <begin position="1"/>
        <end position="39"/>
    </location>
</feature>
<dbReference type="PATRIC" id="fig|270351.6.peg.5771"/>
<dbReference type="AlphaFoldDB" id="A0A0J6SYC3"/>
<feature type="compositionally biased region" description="Pro residues" evidence="1">
    <location>
        <begin position="64"/>
        <end position="73"/>
    </location>
</feature>
<organism evidence="2 3">
    <name type="scientific">Methylobacterium aquaticum</name>
    <dbReference type="NCBI Taxonomy" id="270351"/>
    <lineage>
        <taxon>Bacteria</taxon>
        <taxon>Pseudomonadati</taxon>
        <taxon>Pseudomonadota</taxon>
        <taxon>Alphaproteobacteria</taxon>
        <taxon>Hyphomicrobiales</taxon>
        <taxon>Methylobacteriaceae</taxon>
        <taxon>Methylobacterium</taxon>
    </lineage>
</organism>
<feature type="compositionally biased region" description="Low complexity" evidence="1">
    <location>
        <begin position="85"/>
        <end position="94"/>
    </location>
</feature>
<comment type="caution">
    <text evidence="2">The sequence shown here is derived from an EMBL/GenBank/DDBJ whole genome shotgun (WGS) entry which is preliminary data.</text>
</comment>
<feature type="region of interest" description="Disordered" evidence="1">
    <location>
        <begin position="58"/>
        <end position="102"/>
    </location>
</feature>
<name>A0A0J6SYC3_9HYPH</name>